<dbReference type="InterPro" id="IPR055087">
    <property type="entry name" value="GldL-like_N"/>
</dbReference>
<organism evidence="3 4">
    <name type="scientific">Owenweeksia hongkongensis (strain DSM 17368 / CIP 108786 / JCM 12287 / NRRL B-23963 / UST20020801)</name>
    <dbReference type="NCBI Taxonomy" id="926562"/>
    <lineage>
        <taxon>Bacteria</taxon>
        <taxon>Pseudomonadati</taxon>
        <taxon>Bacteroidota</taxon>
        <taxon>Flavobacteriia</taxon>
        <taxon>Flavobacteriales</taxon>
        <taxon>Owenweeksiaceae</taxon>
        <taxon>Owenweeksia</taxon>
    </lineage>
</organism>
<protein>
    <recommendedName>
        <fullName evidence="2">Gliding motility protein GldL-like N-terminal domain-containing protein</fullName>
    </recommendedName>
</protein>
<accession>G8R5Y9</accession>
<dbReference type="HOGENOM" id="CLU_2082463_0_0_10"/>
<dbReference type="Proteomes" id="UP000005631">
    <property type="component" value="Chromosome"/>
</dbReference>
<gene>
    <name evidence="3" type="ordered locus">Oweho_0115</name>
</gene>
<feature type="transmembrane region" description="Helical" evidence="1">
    <location>
        <begin position="63"/>
        <end position="84"/>
    </location>
</feature>
<keyword evidence="1" id="KW-0812">Transmembrane</keyword>
<sequence>MDDLAESLVDHICCSIENDTEGNFSLAYAKALKAFGEDGLQKIQDETFFLLTLKREITMQKSMYIMGYMAAILATTGLLFKMMHWPGANIMLVSGIALLNLGFLPMYFYDRYKKAIS</sequence>
<evidence type="ECO:0000313" key="3">
    <source>
        <dbReference type="EMBL" id="AEV31137.1"/>
    </source>
</evidence>
<evidence type="ECO:0000259" key="2">
    <source>
        <dbReference type="Pfam" id="PF22827"/>
    </source>
</evidence>
<feature type="transmembrane region" description="Helical" evidence="1">
    <location>
        <begin position="90"/>
        <end position="109"/>
    </location>
</feature>
<reference evidence="3 4" key="1">
    <citation type="journal article" date="2012" name="Stand. Genomic Sci.">
        <title>Genome sequence of the orange-pigmented seawater bacterium Owenweeksia hongkongensis type strain (UST20020801(T)).</title>
        <authorList>
            <person name="Riedel T."/>
            <person name="Held B."/>
            <person name="Nolan M."/>
            <person name="Lucas S."/>
            <person name="Lapidus A."/>
            <person name="Tice H."/>
            <person name="Del Rio T.G."/>
            <person name="Cheng J.F."/>
            <person name="Han C."/>
            <person name="Tapia R."/>
            <person name="Goodwin L.A."/>
            <person name="Pitluck S."/>
            <person name="Liolios K."/>
            <person name="Mavromatis K."/>
            <person name="Pagani I."/>
            <person name="Ivanova N."/>
            <person name="Mikhailova N."/>
            <person name="Pati A."/>
            <person name="Chen A."/>
            <person name="Palaniappan K."/>
            <person name="Rohde M."/>
            <person name="Tindall B.J."/>
            <person name="Detter J.C."/>
            <person name="Goker M."/>
            <person name="Woyke T."/>
            <person name="Bristow J."/>
            <person name="Eisen J.A."/>
            <person name="Markowitz V."/>
            <person name="Hugenholtz P."/>
            <person name="Klenk H.P."/>
            <person name="Kyrpides N.C."/>
        </authorList>
    </citation>
    <scope>NUCLEOTIDE SEQUENCE</scope>
    <source>
        <strain evidence="4">DSM 17368 / JCM 12287 / NRRL B-23963</strain>
    </source>
</reference>
<dbReference type="EMBL" id="CP003156">
    <property type="protein sequence ID" value="AEV31137.1"/>
    <property type="molecule type" value="Genomic_DNA"/>
</dbReference>
<dbReference type="STRING" id="926562.Oweho_0115"/>
<keyword evidence="4" id="KW-1185">Reference proteome</keyword>
<dbReference type="AlphaFoldDB" id="G8R5Y9"/>
<feature type="domain" description="Gliding motility protein GldL-like N-terminal" evidence="2">
    <location>
        <begin position="67"/>
        <end position="97"/>
    </location>
</feature>
<dbReference type="KEGG" id="oho:Oweho_0115"/>
<proteinExistence type="predicted"/>
<dbReference type="Pfam" id="PF22827">
    <property type="entry name" value="GldL_N"/>
    <property type="match status" value="1"/>
</dbReference>
<keyword evidence="1" id="KW-1133">Transmembrane helix</keyword>
<keyword evidence="1" id="KW-0472">Membrane</keyword>
<name>G8R5Y9_OWEHD</name>
<evidence type="ECO:0000313" key="4">
    <source>
        <dbReference type="Proteomes" id="UP000005631"/>
    </source>
</evidence>
<evidence type="ECO:0000256" key="1">
    <source>
        <dbReference type="SAM" id="Phobius"/>
    </source>
</evidence>
<dbReference type="eggNOG" id="COG4743">
    <property type="taxonomic scope" value="Bacteria"/>
</dbReference>